<dbReference type="EMBL" id="CH476739">
    <property type="protein sequence ID" value="EIE85755.1"/>
    <property type="molecule type" value="Genomic_DNA"/>
</dbReference>
<keyword evidence="2" id="KW-1185">Reference proteome</keyword>
<dbReference type="VEuPathDB" id="FungiDB:RO3G_10465"/>
<evidence type="ECO:0000313" key="2">
    <source>
        <dbReference type="Proteomes" id="UP000009138"/>
    </source>
</evidence>
<dbReference type="GO" id="GO:0003677">
    <property type="term" value="F:DNA binding"/>
    <property type="evidence" value="ECO:0007669"/>
    <property type="project" value="InterPro"/>
</dbReference>
<dbReference type="InterPro" id="IPR038279">
    <property type="entry name" value="Ndc10_dom2_sf"/>
</dbReference>
<dbReference type="AlphaFoldDB" id="I1CBC5"/>
<evidence type="ECO:0000313" key="1">
    <source>
        <dbReference type="EMBL" id="EIE85755.1"/>
    </source>
</evidence>
<name>I1CBC5_RHIO9</name>
<dbReference type="Proteomes" id="UP000009138">
    <property type="component" value="Unassembled WGS sequence"/>
</dbReference>
<organism evidence="1 2">
    <name type="scientific">Rhizopus delemar (strain RA 99-880 / ATCC MYA-4621 / FGSC 9543 / NRRL 43880)</name>
    <name type="common">Mucormycosis agent</name>
    <name type="synonym">Rhizopus arrhizus var. delemar</name>
    <dbReference type="NCBI Taxonomy" id="246409"/>
    <lineage>
        <taxon>Eukaryota</taxon>
        <taxon>Fungi</taxon>
        <taxon>Fungi incertae sedis</taxon>
        <taxon>Mucoromycota</taxon>
        <taxon>Mucoromycotina</taxon>
        <taxon>Mucoromycetes</taxon>
        <taxon>Mucorales</taxon>
        <taxon>Mucorineae</taxon>
        <taxon>Rhizopodaceae</taxon>
        <taxon>Rhizopus</taxon>
    </lineage>
</organism>
<dbReference type="InParanoid" id="I1CBC5"/>
<reference evidence="1 2" key="1">
    <citation type="journal article" date="2009" name="PLoS Genet.">
        <title>Genomic analysis of the basal lineage fungus Rhizopus oryzae reveals a whole-genome duplication.</title>
        <authorList>
            <person name="Ma L.-J."/>
            <person name="Ibrahim A.S."/>
            <person name="Skory C."/>
            <person name="Grabherr M.G."/>
            <person name="Burger G."/>
            <person name="Butler M."/>
            <person name="Elias M."/>
            <person name="Idnurm A."/>
            <person name="Lang B.F."/>
            <person name="Sone T."/>
            <person name="Abe A."/>
            <person name="Calvo S.E."/>
            <person name="Corrochano L.M."/>
            <person name="Engels R."/>
            <person name="Fu J."/>
            <person name="Hansberg W."/>
            <person name="Kim J.-M."/>
            <person name="Kodira C.D."/>
            <person name="Koehrsen M.J."/>
            <person name="Liu B."/>
            <person name="Miranda-Saavedra D."/>
            <person name="O'Leary S."/>
            <person name="Ortiz-Castellanos L."/>
            <person name="Poulter R."/>
            <person name="Rodriguez-Romero J."/>
            <person name="Ruiz-Herrera J."/>
            <person name="Shen Y.-Q."/>
            <person name="Zeng Q."/>
            <person name="Galagan J."/>
            <person name="Birren B.W."/>
            <person name="Cuomo C.A."/>
            <person name="Wickes B.L."/>
        </authorList>
    </citation>
    <scope>NUCLEOTIDE SEQUENCE [LARGE SCALE GENOMIC DNA]</scope>
    <source>
        <strain evidence="2">RA 99-880 / ATCC MYA-4621 / FGSC 9543 / NRRL 43880</strain>
    </source>
</reference>
<dbReference type="Gene3D" id="1.10.443.20">
    <property type="entry name" value="Centromere DNA-binding protein complex CBF3 subunit, domain 2"/>
    <property type="match status" value="1"/>
</dbReference>
<protein>
    <submittedName>
        <fullName evidence="1">Uncharacterized protein</fullName>
    </submittedName>
</protein>
<dbReference type="GeneID" id="93617431"/>
<sequence length="176" mass="19550">MLGRWRTDKMMGCYIPSLPVKAMKNLAGFNGQPHANYFLLRAVIKPSLALQTLRVQLAIPELVSILKADFGAITSSLLLVKAASAAEFKRIDQRFGDFALESTRFNSLANSGAPFPTVLAEPTPTGQSQPYEHDETESFCKMIRAIFSGTDFRREHNEGLEGNSSVQFLEEKYDTT</sequence>
<proteinExistence type="predicted"/>
<gene>
    <name evidence="1" type="ORF">RO3G_10465</name>
</gene>
<dbReference type="RefSeq" id="XP_067521151.1">
    <property type="nucleotide sequence ID" value="XM_067665050.1"/>
</dbReference>
<accession>I1CBC5</accession>